<dbReference type="RefSeq" id="WP_089836054.1">
    <property type="nucleotide sequence ID" value="NZ_FOZL01000001.1"/>
</dbReference>
<protein>
    <submittedName>
        <fullName evidence="2">Uncharacterized protein</fullName>
    </submittedName>
</protein>
<proteinExistence type="predicted"/>
<evidence type="ECO:0000313" key="2">
    <source>
        <dbReference type="EMBL" id="SFR99241.1"/>
    </source>
</evidence>
<organism evidence="2 3">
    <name type="scientific">Granulicella pectinivorans</name>
    <dbReference type="NCBI Taxonomy" id="474950"/>
    <lineage>
        <taxon>Bacteria</taxon>
        <taxon>Pseudomonadati</taxon>
        <taxon>Acidobacteriota</taxon>
        <taxon>Terriglobia</taxon>
        <taxon>Terriglobales</taxon>
        <taxon>Acidobacteriaceae</taxon>
        <taxon>Granulicella</taxon>
    </lineage>
</organism>
<feature type="transmembrane region" description="Helical" evidence="1">
    <location>
        <begin position="51"/>
        <end position="67"/>
    </location>
</feature>
<keyword evidence="1" id="KW-0812">Transmembrane</keyword>
<sequence>MKPLTTDDPKMYAEVHQENRLIVWQLAALVPILALFFWVMKSPDGKIGPRILLLMSTLMFALTIKLARDRKASAK</sequence>
<dbReference type="EMBL" id="FOZL01000001">
    <property type="protein sequence ID" value="SFR99241.1"/>
    <property type="molecule type" value="Genomic_DNA"/>
</dbReference>
<keyword evidence="3" id="KW-1185">Reference proteome</keyword>
<reference evidence="2 3" key="1">
    <citation type="submission" date="2016-10" db="EMBL/GenBank/DDBJ databases">
        <authorList>
            <person name="de Groot N.N."/>
        </authorList>
    </citation>
    <scope>NUCLEOTIDE SEQUENCE [LARGE SCALE GENOMIC DNA]</scope>
    <source>
        <strain evidence="2 3">DSM 21001</strain>
    </source>
</reference>
<keyword evidence="1" id="KW-1133">Transmembrane helix</keyword>
<keyword evidence="1" id="KW-0472">Membrane</keyword>
<feature type="transmembrane region" description="Helical" evidence="1">
    <location>
        <begin position="21"/>
        <end position="39"/>
    </location>
</feature>
<dbReference type="STRING" id="474950.SAMN05421771_0356"/>
<dbReference type="Proteomes" id="UP000199024">
    <property type="component" value="Unassembled WGS sequence"/>
</dbReference>
<accession>A0A1I6L6W3</accession>
<evidence type="ECO:0000313" key="3">
    <source>
        <dbReference type="Proteomes" id="UP000199024"/>
    </source>
</evidence>
<gene>
    <name evidence="2" type="ORF">SAMN05421771_0356</name>
</gene>
<dbReference type="AlphaFoldDB" id="A0A1I6L6W3"/>
<name>A0A1I6L6W3_9BACT</name>
<evidence type="ECO:0000256" key="1">
    <source>
        <dbReference type="SAM" id="Phobius"/>
    </source>
</evidence>